<accession>A0A179GGA9</accession>
<dbReference type="AlphaFoldDB" id="A0A179GGA9"/>
<feature type="region of interest" description="Disordered" evidence="1">
    <location>
        <begin position="43"/>
        <end position="85"/>
    </location>
</feature>
<feature type="region of interest" description="Disordered" evidence="1">
    <location>
        <begin position="105"/>
        <end position="128"/>
    </location>
</feature>
<proteinExistence type="predicted"/>
<dbReference type="EMBL" id="LSBH01000007">
    <property type="protein sequence ID" value="OAQ76490.1"/>
    <property type="molecule type" value="Genomic_DNA"/>
</dbReference>
<comment type="caution">
    <text evidence="2">The sequence shown here is derived from an EMBL/GenBank/DDBJ whole genome shotgun (WGS) entry which is preliminary data.</text>
</comment>
<name>A0A179GGA9_PURLI</name>
<feature type="compositionally biased region" description="Basic and acidic residues" evidence="1">
    <location>
        <begin position="280"/>
        <end position="294"/>
    </location>
</feature>
<sequence length="294" mass="31779">MQHQTTRSPCFRALAHHHPQRLRNQQPAGVPAAASAPAVVRCASAPPPLLQPPRQPASQPGGRHSWSSSYSVNQSGPVKSATTRDQAGLPAAAGLGLQLCGWRRAKPRHARSGTQSRRVLPPPSARPETLPAIFPGGLGAERAGQSWQRGIWLGVFRWRGRAAKNESNRAVTSVGISPVAVAAASEALTVYDMTPYVCPLSHLCVRKELPPSQGRRGSAAALLRPVRRRARGTLVGSIVVAVIARIGAARRGRCNSQYYSSNTQPMFRRRLDKRLPTSKSSDEERRVHVGHLES</sequence>
<evidence type="ECO:0000313" key="3">
    <source>
        <dbReference type="Proteomes" id="UP000078240"/>
    </source>
</evidence>
<gene>
    <name evidence="2" type="ORF">VFPBJ_08850</name>
</gene>
<feature type="region of interest" description="Disordered" evidence="1">
    <location>
        <begin position="265"/>
        <end position="294"/>
    </location>
</feature>
<dbReference type="Proteomes" id="UP000078240">
    <property type="component" value="Unassembled WGS sequence"/>
</dbReference>
<feature type="compositionally biased region" description="Polar residues" evidence="1">
    <location>
        <begin position="65"/>
        <end position="85"/>
    </location>
</feature>
<organism evidence="2 3">
    <name type="scientific">Purpureocillium lilacinum</name>
    <name type="common">Paecilomyces lilacinus</name>
    <dbReference type="NCBI Taxonomy" id="33203"/>
    <lineage>
        <taxon>Eukaryota</taxon>
        <taxon>Fungi</taxon>
        <taxon>Dikarya</taxon>
        <taxon>Ascomycota</taxon>
        <taxon>Pezizomycotina</taxon>
        <taxon>Sordariomycetes</taxon>
        <taxon>Hypocreomycetidae</taxon>
        <taxon>Hypocreales</taxon>
        <taxon>Ophiocordycipitaceae</taxon>
        <taxon>Purpureocillium</taxon>
    </lineage>
</organism>
<protein>
    <submittedName>
        <fullName evidence="2">Uncharacterized protein</fullName>
    </submittedName>
</protein>
<evidence type="ECO:0000313" key="2">
    <source>
        <dbReference type="EMBL" id="OAQ76490.1"/>
    </source>
</evidence>
<evidence type="ECO:0000256" key="1">
    <source>
        <dbReference type="SAM" id="MobiDB-lite"/>
    </source>
</evidence>
<reference evidence="2 3" key="1">
    <citation type="submission" date="2016-01" db="EMBL/GenBank/DDBJ databases">
        <title>Biosynthesis of antibiotic leucinostatins and their inhibition on Phytophthora in bio-control Purpureocillium lilacinum.</title>
        <authorList>
            <person name="Wang G."/>
            <person name="Liu Z."/>
            <person name="Lin R."/>
            <person name="Li E."/>
            <person name="Mao Z."/>
            <person name="Ling J."/>
            <person name="Yin W."/>
            <person name="Xie B."/>
        </authorList>
    </citation>
    <scope>NUCLEOTIDE SEQUENCE [LARGE SCALE GENOMIC DNA]</scope>
    <source>
        <strain evidence="2">PLBJ-1</strain>
    </source>
</reference>
<feature type="compositionally biased region" description="Pro residues" evidence="1">
    <location>
        <begin position="45"/>
        <end position="55"/>
    </location>
</feature>